<proteinExistence type="predicted"/>
<protein>
    <submittedName>
        <fullName evidence="1">Uncharacterized protein</fullName>
    </submittedName>
</protein>
<accession>A0A1N6M8B0</accession>
<dbReference type="AlphaFoldDB" id="A0A1N6M8B0"/>
<sequence length="77" mass="8946">MFLLRKWDHKILKAHYLIAQQKTSPLHYIGVMTAPDLLAQADEYLLHEQEKPDPRLLLQMVTTDVLKIDAYKAQLCA</sequence>
<evidence type="ECO:0000313" key="2">
    <source>
        <dbReference type="Proteomes" id="UP000184774"/>
    </source>
</evidence>
<gene>
    <name evidence="1" type="ORF">VSP9026_03335</name>
</gene>
<evidence type="ECO:0000313" key="1">
    <source>
        <dbReference type="EMBL" id="SIO95587.1"/>
    </source>
</evidence>
<name>A0A1N6M8B0_9VIBR</name>
<dbReference type="Proteomes" id="UP000184774">
    <property type="component" value="Unassembled WGS sequence"/>
</dbReference>
<reference evidence="1 2" key="1">
    <citation type="submission" date="2016-12" db="EMBL/GenBank/DDBJ databases">
        <authorList>
            <person name="Song W.-J."/>
            <person name="Kurnit D.M."/>
        </authorList>
    </citation>
    <scope>NUCLEOTIDE SEQUENCE [LARGE SCALE GENOMIC DNA]</scope>
    <source>
        <strain evidence="1 2">CECT 9026</strain>
    </source>
</reference>
<organism evidence="1 2">
    <name type="scientific">Vibrio spartinae</name>
    <dbReference type="NCBI Taxonomy" id="1918945"/>
    <lineage>
        <taxon>Bacteria</taxon>
        <taxon>Pseudomonadati</taxon>
        <taxon>Pseudomonadota</taxon>
        <taxon>Gammaproteobacteria</taxon>
        <taxon>Vibrionales</taxon>
        <taxon>Vibrionaceae</taxon>
        <taxon>Vibrio</taxon>
    </lineage>
</organism>
<dbReference type="EMBL" id="FSSB01000021">
    <property type="protein sequence ID" value="SIO95587.1"/>
    <property type="molecule type" value="Genomic_DNA"/>
</dbReference>